<dbReference type="PROSITE" id="PS51273">
    <property type="entry name" value="GATASE_TYPE_1"/>
    <property type="match status" value="1"/>
</dbReference>
<dbReference type="PANTHER" id="PTHR43235">
    <property type="entry name" value="GLUTAMINE AMIDOTRANSFERASE PB2B2.05-RELATED"/>
    <property type="match status" value="1"/>
</dbReference>
<dbReference type="Pfam" id="PF07722">
    <property type="entry name" value="Peptidase_C26"/>
    <property type="match status" value="1"/>
</dbReference>
<dbReference type="PANTHER" id="PTHR43235:SF1">
    <property type="entry name" value="GLUTAMINE AMIDOTRANSFERASE PB2B2.05-RELATED"/>
    <property type="match status" value="1"/>
</dbReference>
<dbReference type="GO" id="GO:0016811">
    <property type="term" value="F:hydrolase activity, acting on carbon-nitrogen (but not peptide) bonds, in linear amides"/>
    <property type="evidence" value="ECO:0007669"/>
    <property type="project" value="InterPro"/>
</dbReference>
<dbReference type="Gene3D" id="3.40.50.880">
    <property type="match status" value="1"/>
</dbReference>
<dbReference type="InterPro" id="IPR011697">
    <property type="entry name" value="Peptidase_C26"/>
</dbReference>
<sequence length="231" mass="24710">MSRPRIAILGRFTESASALRYRGLVSSRALLEYVWAAGGDPMTLLPGSDPDALDWAARLRGFEGVLLPGGGDVRPTRYSKGDDDPSLYDMDDMQDESDITLARYCLDQGVPMLAVCRGLHVLNIVRGGTLIVDMPENHRHHVHEVALSDDAGPLGISGSSVTASCYHHQAIDRVGDGLTVVGTSGDGVVEAVVADAKAWTVGVQWHPEDTYAQDAQQCALMGALVRAAGWN</sequence>
<dbReference type="SUPFAM" id="SSF52317">
    <property type="entry name" value="Class I glutamine amidotransferase-like"/>
    <property type="match status" value="1"/>
</dbReference>
<reference evidence="1" key="1">
    <citation type="submission" date="2020-05" db="EMBL/GenBank/DDBJ databases">
        <authorList>
            <person name="Chiriac C."/>
            <person name="Salcher M."/>
            <person name="Ghai R."/>
            <person name="Kavagutti S V."/>
        </authorList>
    </citation>
    <scope>NUCLEOTIDE SEQUENCE</scope>
</reference>
<proteinExistence type="predicted"/>
<dbReference type="InterPro" id="IPR029062">
    <property type="entry name" value="Class_I_gatase-like"/>
</dbReference>
<evidence type="ECO:0000313" key="1">
    <source>
        <dbReference type="EMBL" id="CAB4744848.1"/>
    </source>
</evidence>
<gene>
    <name evidence="1" type="ORF">UFOPK2786_00983</name>
</gene>
<dbReference type="EMBL" id="CAEZYW010000143">
    <property type="protein sequence ID" value="CAB4744848.1"/>
    <property type="molecule type" value="Genomic_DNA"/>
</dbReference>
<organism evidence="1">
    <name type="scientific">freshwater metagenome</name>
    <dbReference type="NCBI Taxonomy" id="449393"/>
    <lineage>
        <taxon>unclassified sequences</taxon>
        <taxon>metagenomes</taxon>
        <taxon>ecological metagenomes</taxon>
    </lineage>
</organism>
<dbReference type="AlphaFoldDB" id="A0A6J6TCK8"/>
<protein>
    <submittedName>
        <fullName evidence="1">Unannotated protein</fullName>
    </submittedName>
</protein>
<dbReference type="GO" id="GO:0005829">
    <property type="term" value="C:cytosol"/>
    <property type="evidence" value="ECO:0007669"/>
    <property type="project" value="TreeGrafter"/>
</dbReference>
<dbReference type="InterPro" id="IPR044668">
    <property type="entry name" value="PuuD-like"/>
</dbReference>
<name>A0A6J6TCK8_9ZZZZ</name>
<accession>A0A6J6TCK8</accession>